<gene>
    <name evidence="1" type="ORF">Micbo1qcDRAFT_175498</name>
</gene>
<name>A0A136J285_9PEZI</name>
<accession>A0A136J285</accession>
<dbReference type="Proteomes" id="UP000070501">
    <property type="component" value="Unassembled WGS sequence"/>
</dbReference>
<protein>
    <submittedName>
        <fullName evidence="1">Uncharacterized protein</fullName>
    </submittedName>
</protein>
<evidence type="ECO:0000313" key="1">
    <source>
        <dbReference type="EMBL" id="KXJ91272.1"/>
    </source>
</evidence>
<dbReference type="AlphaFoldDB" id="A0A136J285"/>
<organism evidence="1 2">
    <name type="scientific">Microdochium bolleyi</name>
    <dbReference type="NCBI Taxonomy" id="196109"/>
    <lineage>
        <taxon>Eukaryota</taxon>
        <taxon>Fungi</taxon>
        <taxon>Dikarya</taxon>
        <taxon>Ascomycota</taxon>
        <taxon>Pezizomycotina</taxon>
        <taxon>Sordariomycetes</taxon>
        <taxon>Xylariomycetidae</taxon>
        <taxon>Xylariales</taxon>
        <taxon>Microdochiaceae</taxon>
        <taxon>Microdochium</taxon>
    </lineage>
</organism>
<keyword evidence="2" id="KW-1185">Reference proteome</keyword>
<reference evidence="2" key="1">
    <citation type="submission" date="2016-02" db="EMBL/GenBank/DDBJ databases">
        <title>Draft genome sequence of Microdochium bolleyi, a fungal endophyte of beachgrass.</title>
        <authorList>
            <consortium name="DOE Joint Genome Institute"/>
            <person name="David A.S."/>
            <person name="May G."/>
            <person name="Haridas S."/>
            <person name="Lim J."/>
            <person name="Wang M."/>
            <person name="Labutti K."/>
            <person name="Lipzen A."/>
            <person name="Barry K."/>
            <person name="Grigoriev I.V."/>
        </authorList>
    </citation>
    <scope>NUCLEOTIDE SEQUENCE [LARGE SCALE GENOMIC DNA]</scope>
    <source>
        <strain evidence="2">J235TASD1</strain>
    </source>
</reference>
<dbReference type="InParanoid" id="A0A136J285"/>
<sequence length="217" mass="24379">MEAARGLHNAARHSIVLHNPFDTRGDQGFVDARQRPPSIVYSRASYDAYYMTDEDPELSWSQRLLVSMKPHSIGARRRPDDVATYRGQDSSWWTVARPMLVAGSISAFAIAELSIASVVGLGVIPQVDVDKMVGIRRSATLDSYLDKVHGQADEGNNFILGWLTSSKCKARRVRVVVPRHLQECLASLLSMIRGLLPREEYIRPLRRSRWQSDGIGY</sequence>
<evidence type="ECO:0000313" key="2">
    <source>
        <dbReference type="Proteomes" id="UP000070501"/>
    </source>
</evidence>
<proteinExistence type="predicted"/>
<dbReference type="EMBL" id="KQ964250">
    <property type="protein sequence ID" value="KXJ91272.1"/>
    <property type="molecule type" value="Genomic_DNA"/>
</dbReference>